<organism evidence="1 2">
    <name type="scientific">Hygrophoropsis aurantiaca</name>
    <dbReference type="NCBI Taxonomy" id="72124"/>
    <lineage>
        <taxon>Eukaryota</taxon>
        <taxon>Fungi</taxon>
        <taxon>Dikarya</taxon>
        <taxon>Basidiomycota</taxon>
        <taxon>Agaricomycotina</taxon>
        <taxon>Agaricomycetes</taxon>
        <taxon>Agaricomycetidae</taxon>
        <taxon>Boletales</taxon>
        <taxon>Coniophorineae</taxon>
        <taxon>Hygrophoropsidaceae</taxon>
        <taxon>Hygrophoropsis</taxon>
    </lineage>
</organism>
<keyword evidence="2" id="KW-1185">Reference proteome</keyword>
<reference evidence="1" key="1">
    <citation type="journal article" date="2021" name="New Phytol.">
        <title>Evolutionary innovations through gain and loss of genes in the ectomycorrhizal Boletales.</title>
        <authorList>
            <person name="Wu G."/>
            <person name="Miyauchi S."/>
            <person name="Morin E."/>
            <person name="Kuo A."/>
            <person name="Drula E."/>
            <person name="Varga T."/>
            <person name="Kohler A."/>
            <person name="Feng B."/>
            <person name="Cao Y."/>
            <person name="Lipzen A."/>
            <person name="Daum C."/>
            <person name="Hundley H."/>
            <person name="Pangilinan J."/>
            <person name="Johnson J."/>
            <person name="Barry K."/>
            <person name="LaButti K."/>
            <person name="Ng V."/>
            <person name="Ahrendt S."/>
            <person name="Min B."/>
            <person name="Choi I.G."/>
            <person name="Park H."/>
            <person name="Plett J.M."/>
            <person name="Magnuson J."/>
            <person name="Spatafora J.W."/>
            <person name="Nagy L.G."/>
            <person name="Henrissat B."/>
            <person name="Grigoriev I.V."/>
            <person name="Yang Z.L."/>
            <person name="Xu J."/>
            <person name="Martin F.M."/>
        </authorList>
    </citation>
    <scope>NUCLEOTIDE SEQUENCE</scope>
    <source>
        <strain evidence="1">ATCC 28755</strain>
    </source>
</reference>
<evidence type="ECO:0000313" key="2">
    <source>
        <dbReference type="Proteomes" id="UP000790377"/>
    </source>
</evidence>
<proteinExistence type="predicted"/>
<feature type="non-terminal residue" evidence="1">
    <location>
        <position position="1"/>
    </location>
</feature>
<comment type="caution">
    <text evidence="1">The sequence shown here is derived from an EMBL/GenBank/DDBJ whole genome shotgun (WGS) entry which is preliminary data.</text>
</comment>
<dbReference type="Proteomes" id="UP000790377">
    <property type="component" value="Unassembled WGS sequence"/>
</dbReference>
<name>A0ACB8AEG4_9AGAM</name>
<protein>
    <submittedName>
        <fullName evidence="1">Uncharacterized protein</fullName>
    </submittedName>
</protein>
<dbReference type="EMBL" id="MU267670">
    <property type="protein sequence ID" value="KAH7911697.1"/>
    <property type="molecule type" value="Genomic_DNA"/>
</dbReference>
<accession>A0ACB8AEG4</accession>
<gene>
    <name evidence="1" type="ORF">BJ138DRAFT_991710</name>
</gene>
<evidence type="ECO:0000313" key="1">
    <source>
        <dbReference type="EMBL" id="KAH7911697.1"/>
    </source>
</evidence>
<sequence>SGQPIIVIGGSSSVEQWFVPSIFIAKLSGFSPITTTASLHNSALLKSHGATHVLDRNLLFTTISDEISKIAPSPINLVFIAVSLPN</sequence>
<feature type="non-terminal residue" evidence="1">
    <location>
        <position position="86"/>
    </location>
</feature>